<dbReference type="AlphaFoldDB" id="A0A7W9Z107"/>
<dbReference type="GO" id="GO:0016746">
    <property type="term" value="F:acyltransferase activity"/>
    <property type="evidence" value="ECO:0007669"/>
    <property type="project" value="UniProtKB-KW"/>
</dbReference>
<name>A0A7W9Z107_9HYPH</name>
<evidence type="ECO:0000313" key="5">
    <source>
        <dbReference type="EMBL" id="MBB6180686.1"/>
    </source>
</evidence>
<dbReference type="InterPro" id="IPR050179">
    <property type="entry name" value="Trans_hexapeptide_repeat"/>
</dbReference>
<evidence type="ECO:0000313" key="6">
    <source>
        <dbReference type="Proteomes" id="UP000535501"/>
    </source>
</evidence>
<organism evidence="5 6">
    <name type="scientific">Pseudorhizobium flavum</name>
    <dbReference type="NCBI Taxonomy" id="1335061"/>
    <lineage>
        <taxon>Bacteria</taxon>
        <taxon>Pseudomonadati</taxon>
        <taxon>Pseudomonadota</taxon>
        <taxon>Alphaproteobacteria</taxon>
        <taxon>Hyphomicrobiales</taxon>
        <taxon>Rhizobiaceae</taxon>
        <taxon>Rhizobium/Agrobacterium group</taxon>
        <taxon>Pseudorhizobium</taxon>
    </lineage>
</organism>
<sequence length="211" mass="22592">MPLLNADAAHPITLADGTVVKGTVHLNQVINHPRITVGDYSYYSSFDAPADIAGTIAPYLYPFSREELVIGPFVQLAHGVKLITSSANHPMHGFSCYPFRIFKSETMADYADLPAKNTVIGPDVWIGYGSLVMPGVTIGAGSIVAAGSVVTGEVAPYSIVGGNPARVIRRRFPDDVIEEFLAIAWWDWPIDRIEAALPAIEGGDLAALRTG</sequence>
<dbReference type="SUPFAM" id="SSF51161">
    <property type="entry name" value="Trimeric LpxA-like enzymes"/>
    <property type="match status" value="1"/>
</dbReference>
<dbReference type="CDD" id="cd03349">
    <property type="entry name" value="LbH_XAT"/>
    <property type="match status" value="1"/>
</dbReference>
<keyword evidence="2 5" id="KW-0808">Transferase</keyword>
<dbReference type="InterPro" id="IPR011004">
    <property type="entry name" value="Trimer_LpxA-like_sf"/>
</dbReference>
<comment type="similarity">
    <text evidence="1">Belongs to the transferase hexapeptide repeat family.</text>
</comment>
<dbReference type="EC" id="2.3.1.-" evidence="5"/>
<evidence type="ECO:0000256" key="2">
    <source>
        <dbReference type="ARBA" id="ARBA00022679"/>
    </source>
</evidence>
<keyword evidence="3" id="KW-0677">Repeat</keyword>
<dbReference type="Proteomes" id="UP000535501">
    <property type="component" value="Unassembled WGS sequence"/>
</dbReference>
<evidence type="ECO:0000256" key="1">
    <source>
        <dbReference type="ARBA" id="ARBA00007274"/>
    </source>
</evidence>
<accession>A0A7W9Z107</accession>
<dbReference type="EMBL" id="JACHEJ010000006">
    <property type="protein sequence ID" value="MBB6180686.1"/>
    <property type="molecule type" value="Genomic_DNA"/>
</dbReference>
<dbReference type="InterPro" id="IPR018357">
    <property type="entry name" value="Hexapep_transf_CS"/>
</dbReference>
<dbReference type="Pfam" id="PF00132">
    <property type="entry name" value="Hexapep"/>
    <property type="match status" value="1"/>
</dbReference>
<protein>
    <submittedName>
        <fullName evidence="5">Virginiamycin A acetyltransferase</fullName>
        <ecNumber evidence="5">2.3.1.-</ecNumber>
    </submittedName>
</protein>
<dbReference type="RefSeq" id="WP_077549748.1">
    <property type="nucleotide sequence ID" value="NZ_JACHEJ010000006.1"/>
</dbReference>
<dbReference type="Gene3D" id="2.160.10.10">
    <property type="entry name" value="Hexapeptide repeat proteins"/>
    <property type="match status" value="1"/>
</dbReference>
<evidence type="ECO:0000256" key="4">
    <source>
        <dbReference type="ARBA" id="ARBA00023315"/>
    </source>
</evidence>
<dbReference type="PANTHER" id="PTHR43300">
    <property type="entry name" value="ACETYLTRANSFERASE"/>
    <property type="match status" value="1"/>
</dbReference>
<dbReference type="PROSITE" id="PS00101">
    <property type="entry name" value="HEXAPEP_TRANSFERASES"/>
    <property type="match status" value="1"/>
</dbReference>
<proteinExistence type="inferred from homology"/>
<keyword evidence="4 5" id="KW-0012">Acyltransferase</keyword>
<comment type="caution">
    <text evidence="5">The sequence shown here is derived from an EMBL/GenBank/DDBJ whole genome shotgun (WGS) entry which is preliminary data.</text>
</comment>
<gene>
    <name evidence="5" type="ORF">HNQ75_002668</name>
</gene>
<dbReference type="PANTHER" id="PTHR43300:SF11">
    <property type="entry name" value="ACETYLTRANSFERASE RV3034C-RELATED"/>
    <property type="match status" value="1"/>
</dbReference>
<dbReference type="InterPro" id="IPR001451">
    <property type="entry name" value="Hexapep"/>
</dbReference>
<keyword evidence="6" id="KW-1185">Reference proteome</keyword>
<evidence type="ECO:0000256" key="3">
    <source>
        <dbReference type="ARBA" id="ARBA00022737"/>
    </source>
</evidence>
<reference evidence="5 6" key="1">
    <citation type="submission" date="2020-08" db="EMBL/GenBank/DDBJ databases">
        <title>Genomic Encyclopedia of Type Strains, Phase IV (KMG-IV): sequencing the most valuable type-strain genomes for metagenomic binning, comparative biology and taxonomic classification.</title>
        <authorList>
            <person name="Goeker M."/>
        </authorList>
    </citation>
    <scope>NUCLEOTIDE SEQUENCE [LARGE SCALE GENOMIC DNA]</scope>
    <source>
        <strain evidence="5 6">DSM 102134</strain>
    </source>
</reference>